<organism evidence="1 2">
    <name type="scientific">Trichinella pseudospiralis</name>
    <name type="common">Parasitic roundworm</name>
    <dbReference type="NCBI Taxonomy" id="6337"/>
    <lineage>
        <taxon>Eukaryota</taxon>
        <taxon>Metazoa</taxon>
        <taxon>Ecdysozoa</taxon>
        <taxon>Nematoda</taxon>
        <taxon>Enoplea</taxon>
        <taxon>Dorylaimia</taxon>
        <taxon>Trichinellida</taxon>
        <taxon>Trichinellidae</taxon>
        <taxon>Trichinella</taxon>
    </lineage>
</organism>
<dbReference type="InterPro" id="IPR040807">
    <property type="entry name" value="DUF5522"/>
</dbReference>
<dbReference type="Pfam" id="PF17653">
    <property type="entry name" value="DUF5522"/>
    <property type="match status" value="1"/>
</dbReference>
<evidence type="ECO:0000313" key="1">
    <source>
        <dbReference type="EMBL" id="KRY77270.1"/>
    </source>
</evidence>
<sequence length="196" mass="22977">MKNNENDCVHCILFHFTAKKYLKRIFRLNAVSYRFESDGNSEKVPSSNLSKTSVPLLFVEKDRKLPIKLDIRDEMDIIKHALQVIEKQKKDGKTIRLPYNMWKLAMDRCQISYSDYIKLDPASRDIVQAHWSAVKNHHLFYKDPKSKLFVLTVTSLLLNGECCGRSCRHCPYDHVNVSEAMKQKTFWNGAFYDIRD</sequence>
<proteinExistence type="predicted"/>
<gene>
    <name evidence="1" type="ORF">T4A_3421</name>
</gene>
<dbReference type="EMBL" id="JYDR01000008">
    <property type="protein sequence ID" value="KRY77270.1"/>
    <property type="molecule type" value="Genomic_DNA"/>
</dbReference>
<name>A0A0V1ETR1_TRIPS</name>
<dbReference type="AlphaFoldDB" id="A0A0V1ETR1"/>
<evidence type="ECO:0000313" key="2">
    <source>
        <dbReference type="Proteomes" id="UP000054632"/>
    </source>
</evidence>
<comment type="caution">
    <text evidence="1">The sequence shown here is derived from an EMBL/GenBank/DDBJ whole genome shotgun (WGS) entry which is preliminary data.</text>
</comment>
<accession>A0A0V1ETR1</accession>
<dbReference type="PANTHER" id="PTHR21037:SF2">
    <property type="entry name" value="SIMILAR TO NOVEL PROTEIN"/>
    <property type="match status" value="1"/>
</dbReference>
<dbReference type="PANTHER" id="PTHR21037">
    <property type="entry name" value="39S RIBOSOMAL PROTEIN L14, MITOCHONDRIAL"/>
    <property type="match status" value="1"/>
</dbReference>
<reference evidence="1 2" key="1">
    <citation type="submission" date="2015-01" db="EMBL/GenBank/DDBJ databases">
        <title>Evolution of Trichinella species and genotypes.</title>
        <authorList>
            <person name="Korhonen P.K."/>
            <person name="Edoardo P."/>
            <person name="Giuseppe L.R."/>
            <person name="Gasser R.B."/>
        </authorList>
    </citation>
    <scope>NUCLEOTIDE SEQUENCE [LARGE SCALE GENOMIC DNA]</scope>
    <source>
        <strain evidence="1">ISS13</strain>
    </source>
</reference>
<dbReference type="Proteomes" id="UP000054632">
    <property type="component" value="Unassembled WGS sequence"/>
</dbReference>
<protein>
    <submittedName>
        <fullName evidence="1">Uncharacterized protein</fullName>
    </submittedName>
</protein>